<name>A0A5J9WC09_9POAL</name>
<reference evidence="1 2" key="1">
    <citation type="journal article" date="2019" name="Sci. Rep.">
        <title>A high-quality genome of Eragrostis curvula grass provides insights into Poaceae evolution and supports new strategies to enhance forage quality.</title>
        <authorList>
            <person name="Carballo J."/>
            <person name="Santos B.A.C.M."/>
            <person name="Zappacosta D."/>
            <person name="Garbus I."/>
            <person name="Selva J.P."/>
            <person name="Gallo C.A."/>
            <person name="Diaz A."/>
            <person name="Albertini E."/>
            <person name="Caccamo M."/>
            <person name="Echenique V."/>
        </authorList>
    </citation>
    <scope>NUCLEOTIDE SEQUENCE [LARGE SCALE GENOMIC DNA]</scope>
    <source>
        <strain evidence="2">cv. Victoria</strain>
        <tissue evidence="1">Leaf</tissue>
    </source>
</reference>
<comment type="caution">
    <text evidence="1">The sequence shown here is derived from an EMBL/GenBank/DDBJ whole genome shotgun (WGS) entry which is preliminary data.</text>
</comment>
<evidence type="ECO:0000313" key="2">
    <source>
        <dbReference type="Proteomes" id="UP000324897"/>
    </source>
</evidence>
<sequence length="132" mass="13377">MVVGKRSTPASSACSSSLLLFPLHGGDQAAAAAAPGFLLPAVRWWPSPSSRARHTPLRYGGEGEGNDGALICAARGFVPPSSTPVFLSPAATRSGGIWVRGRGSSLAGMTDGGLLCLPSRSTTPAAVEALMM</sequence>
<protein>
    <submittedName>
        <fullName evidence="1">Uncharacterized protein</fullName>
    </submittedName>
</protein>
<dbReference type="Gramene" id="TVU45889">
    <property type="protein sequence ID" value="TVU45889"/>
    <property type="gene ID" value="EJB05_05397"/>
</dbReference>
<keyword evidence="2" id="KW-1185">Reference proteome</keyword>
<dbReference type="EMBL" id="RWGY01000004">
    <property type="protein sequence ID" value="TVU45889.1"/>
    <property type="molecule type" value="Genomic_DNA"/>
</dbReference>
<dbReference type="Proteomes" id="UP000324897">
    <property type="component" value="Chromosome 5"/>
</dbReference>
<organism evidence="1 2">
    <name type="scientific">Eragrostis curvula</name>
    <name type="common">weeping love grass</name>
    <dbReference type="NCBI Taxonomy" id="38414"/>
    <lineage>
        <taxon>Eukaryota</taxon>
        <taxon>Viridiplantae</taxon>
        <taxon>Streptophyta</taxon>
        <taxon>Embryophyta</taxon>
        <taxon>Tracheophyta</taxon>
        <taxon>Spermatophyta</taxon>
        <taxon>Magnoliopsida</taxon>
        <taxon>Liliopsida</taxon>
        <taxon>Poales</taxon>
        <taxon>Poaceae</taxon>
        <taxon>PACMAD clade</taxon>
        <taxon>Chloridoideae</taxon>
        <taxon>Eragrostideae</taxon>
        <taxon>Eragrostidinae</taxon>
        <taxon>Eragrostis</taxon>
    </lineage>
</organism>
<proteinExistence type="predicted"/>
<evidence type="ECO:0000313" key="1">
    <source>
        <dbReference type="EMBL" id="TVU45889.1"/>
    </source>
</evidence>
<accession>A0A5J9WC09</accession>
<dbReference type="AlphaFoldDB" id="A0A5J9WC09"/>
<gene>
    <name evidence="1" type="ORF">EJB05_05397</name>
</gene>
<feature type="non-terminal residue" evidence="1">
    <location>
        <position position="1"/>
    </location>
</feature>